<comment type="domain">
    <text evidence="10">The RING-type zinc finger domain is essential for ubiquitin ligase activity.</text>
</comment>
<name>A0A7R9AM09_TIMSH</name>
<dbReference type="GO" id="GO:0031624">
    <property type="term" value="F:ubiquitin conjugating enzyme binding"/>
    <property type="evidence" value="ECO:0007669"/>
    <property type="project" value="TreeGrafter"/>
</dbReference>
<evidence type="ECO:0000256" key="6">
    <source>
        <dbReference type="ARBA" id="ARBA00022771"/>
    </source>
</evidence>
<comment type="domain">
    <text evidence="10">The SBD domain (substrate-binding domain) mediates the interaction with substrate proteins. It is related to the TRAF family.</text>
</comment>
<sequence length="737" mass="82937">MERPERPTRHKSSKWSRILESLADSDYTTMDGSSDSDSSPDHSYRQVYNRPDLFAGTSSSNNNKPSPVVTVLNTSWENSDNNYHLLHHDYAERVNELLPPFRMPSPAHHIFGKKIFERNVETTTDNANDKDASLEPLNNSIGDIIREKLFLRHNSSTSPGPSRKRHCVHWNERTITSMEEDSAPTSVTVDASTSVICGNNQMLWSSSMEGPSTFTSDSAFVSTGQQTDTTRPYRPSPSSHSNDKLIPWFSYKKRYSHDNPFLPKSHSRNYASSTATSGNNNNENAGGVNFTSPSGRYHPTLAEVARKLRESVSAREEEEETTPCASQFNTATQYPMFRALSPIPTSDDVGDVQVIAVAGPSNVSSSQYGHYHRHRSGSEKSRRSSHHRRKSDRPRKEKNNHSDEVILVEDKVPVEIVQIPSASCSSDDDEAIVELYKASIAKPTLKVEKKEPEEKVEMPVVVTPSNTHFEEEKLNQGLINILECPVCMEYMGPPINQCLRGHLVCSICRPQLRDCPTCRSHFADTRNLAMEKVADKLQYPCKNATMGCTDYFRLKDKVEHEANCSFRVYFCFLCEWKGMYRDMFVHILMDHGKLMLSGMKHRIDLPLGNSLNNGGQTYIISAVGRLFRAQFMLGVQSEVMGLVQFIGPQRESKSYKYSIEVMNKVEENSRGILYTSTTHSDLDELANLVDAGEGFCLRAAALPRFSNDENNGRSTGWDNGRTLSVSISLEKVEKINE</sequence>
<dbReference type="AlphaFoldDB" id="A0A7R9AM09"/>
<dbReference type="GO" id="GO:0043161">
    <property type="term" value="P:proteasome-mediated ubiquitin-dependent protein catabolic process"/>
    <property type="evidence" value="ECO:0007669"/>
    <property type="project" value="TreeGrafter"/>
</dbReference>
<protein>
    <recommendedName>
        <fullName evidence="10">E3 ubiquitin-protein ligase</fullName>
        <ecNumber evidence="10">2.3.2.27</ecNumber>
    </recommendedName>
</protein>
<dbReference type="EMBL" id="OC000239">
    <property type="protein sequence ID" value="CAD7256611.1"/>
    <property type="molecule type" value="Genomic_DNA"/>
</dbReference>
<evidence type="ECO:0000313" key="14">
    <source>
        <dbReference type="EMBL" id="CAD7256611.1"/>
    </source>
</evidence>
<evidence type="ECO:0000256" key="9">
    <source>
        <dbReference type="PROSITE-ProRule" id="PRU00455"/>
    </source>
</evidence>
<dbReference type="Pfam" id="PF03145">
    <property type="entry name" value="Sina_TRAF"/>
    <property type="match status" value="1"/>
</dbReference>
<dbReference type="Gene3D" id="3.30.40.10">
    <property type="entry name" value="Zinc/RING finger domain, C3HC4 (zinc finger)"/>
    <property type="match status" value="2"/>
</dbReference>
<feature type="compositionally biased region" description="Basic and acidic residues" evidence="11">
    <location>
        <begin position="394"/>
        <end position="405"/>
    </location>
</feature>
<feature type="region of interest" description="Disordered" evidence="11">
    <location>
        <begin position="260"/>
        <end position="297"/>
    </location>
</feature>
<dbReference type="FunFam" id="3.30.40.10:FF:000041">
    <property type="entry name" value="E3 ubiquitin-protein ligase SINAT3"/>
    <property type="match status" value="1"/>
</dbReference>
<evidence type="ECO:0000256" key="2">
    <source>
        <dbReference type="ARBA" id="ARBA00004906"/>
    </source>
</evidence>
<evidence type="ECO:0000256" key="1">
    <source>
        <dbReference type="ARBA" id="ARBA00000900"/>
    </source>
</evidence>
<reference evidence="14" key="1">
    <citation type="submission" date="2020-11" db="EMBL/GenBank/DDBJ databases">
        <authorList>
            <person name="Tran Van P."/>
        </authorList>
    </citation>
    <scope>NUCLEOTIDE SEQUENCE</scope>
</reference>
<dbReference type="InterPro" id="IPR018121">
    <property type="entry name" value="7-in-absentia-prot_TRAF-dom"/>
</dbReference>
<evidence type="ECO:0000256" key="5">
    <source>
        <dbReference type="ARBA" id="ARBA00022723"/>
    </source>
</evidence>
<gene>
    <name evidence="14" type="ORF">TSIB3V08_LOCUS891</name>
</gene>
<dbReference type="PANTHER" id="PTHR45877:SF2">
    <property type="entry name" value="E3 UBIQUITIN-PROTEIN LIGASE SINA-RELATED"/>
    <property type="match status" value="1"/>
</dbReference>
<dbReference type="GO" id="GO:0008270">
    <property type="term" value="F:zinc ion binding"/>
    <property type="evidence" value="ECO:0007669"/>
    <property type="project" value="UniProtKB-KW"/>
</dbReference>
<dbReference type="PROSITE" id="PS50089">
    <property type="entry name" value="ZF_RING_2"/>
    <property type="match status" value="1"/>
</dbReference>
<feature type="region of interest" description="Disordered" evidence="11">
    <location>
        <begin position="26"/>
        <end position="45"/>
    </location>
</feature>
<dbReference type="SUPFAM" id="SSF49599">
    <property type="entry name" value="TRAF domain-like"/>
    <property type="match status" value="1"/>
</dbReference>
<dbReference type="PANTHER" id="PTHR45877">
    <property type="entry name" value="E3 UBIQUITIN-PROTEIN LIGASE SIAH2"/>
    <property type="match status" value="1"/>
</dbReference>
<dbReference type="Pfam" id="PF21362">
    <property type="entry name" value="Sina_RING"/>
    <property type="match status" value="1"/>
</dbReference>
<accession>A0A7R9AM09</accession>
<dbReference type="SUPFAM" id="SSF57850">
    <property type="entry name" value="RING/U-box"/>
    <property type="match status" value="1"/>
</dbReference>
<dbReference type="GO" id="GO:0005737">
    <property type="term" value="C:cytoplasm"/>
    <property type="evidence" value="ECO:0007669"/>
    <property type="project" value="InterPro"/>
</dbReference>
<evidence type="ECO:0000256" key="11">
    <source>
        <dbReference type="SAM" id="MobiDB-lite"/>
    </source>
</evidence>
<keyword evidence="5 10" id="KW-0479">Metal-binding</keyword>
<comment type="pathway">
    <text evidence="2 10">Protein modification; protein ubiquitination.</text>
</comment>
<dbReference type="Pfam" id="PF21361">
    <property type="entry name" value="Sina_ZnF"/>
    <property type="match status" value="1"/>
</dbReference>
<dbReference type="InterPro" id="IPR013083">
    <property type="entry name" value="Znf_RING/FYVE/PHD"/>
</dbReference>
<dbReference type="InterPro" id="IPR013010">
    <property type="entry name" value="Znf_SIAH"/>
</dbReference>
<feature type="compositionally biased region" description="Polar residues" evidence="11">
    <location>
        <begin position="221"/>
        <end position="240"/>
    </location>
</feature>
<comment type="function">
    <text evidence="10">E3 ubiquitin-protein ligase that mediates ubiquitination and subsequent proteasomal degradation of target proteins. E3 ubiquitin ligases accept ubiquitin from an E2 ubiquitin-conjugating enzyme in the form of a thioester and then directly transfers the ubiquitin to targeted substrates.</text>
</comment>
<evidence type="ECO:0000256" key="7">
    <source>
        <dbReference type="ARBA" id="ARBA00022786"/>
    </source>
</evidence>
<dbReference type="Gene3D" id="2.60.210.10">
    <property type="entry name" value="Apoptosis, Tumor Necrosis Factor Receptor Associated Protein 2, Chain A"/>
    <property type="match status" value="1"/>
</dbReference>
<proteinExistence type="inferred from homology"/>
<feature type="compositionally biased region" description="Basic residues" evidence="11">
    <location>
        <begin position="383"/>
        <end position="393"/>
    </location>
</feature>
<dbReference type="InterPro" id="IPR008974">
    <property type="entry name" value="TRAF-like"/>
</dbReference>
<dbReference type="GO" id="GO:0061630">
    <property type="term" value="F:ubiquitin protein ligase activity"/>
    <property type="evidence" value="ECO:0007669"/>
    <property type="project" value="UniProtKB-EC"/>
</dbReference>
<feature type="compositionally biased region" description="Low complexity" evidence="11">
    <location>
        <begin position="26"/>
        <end position="37"/>
    </location>
</feature>
<feature type="region of interest" description="Disordered" evidence="11">
    <location>
        <begin position="221"/>
        <end position="241"/>
    </location>
</feature>
<dbReference type="InterPro" id="IPR004162">
    <property type="entry name" value="SINA-like_animal"/>
</dbReference>
<dbReference type="InterPro" id="IPR001841">
    <property type="entry name" value="Znf_RING"/>
</dbReference>
<evidence type="ECO:0000256" key="4">
    <source>
        <dbReference type="ARBA" id="ARBA00022679"/>
    </source>
</evidence>
<organism evidence="14">
    <name type="scientific">Timema shepardi</name>
    <name type="common">Walking stick</name>
    <dbReference type="NCBI Taxonomy" id="629360"/>
    <lineage>
        <taxon>Eukaryota</taxon>
        <taxon>Metazoa</taxon>
        <taxon>Ecdysozoa</taxon>
        <taxon>Arthropoda</taxon>
        <taxon>Hexapoda</taxon>
        <taxon>Insecta</taxon>
        <taxon>Pterygota</taxon>
        <taxon>Neoptera</taxon>
        <taxon>Polyneoptera</taxon>
        <taxon>Phasmatodea</taxon>
        <taxon>Timematodea</taxon>
        <taxon>Timematoidea</taxon>
        <taxon>Timematidae</taxon>
        <taxon>Timema</taxon>
    </lineage>
</organism>
<comment type="catalytic activity">
    <reaction evidence="1 10">
        <text>S-ubiquitinyl-[E2 ubiquitin-conjugating enzyme]-L-cysteine + [acceptor protein]-L-lysine = [E2 ubiquitin-conjugating enzyme]-L-cysteine + N(6)-ubiquitinyl-[acceptor protein]-L-lysine.</text>
        <dbReference type="EC" id="2.3.2.27"/>
    </reaction>
</comment>
<evidence type="ECO:0000256" key="8">
    <source>
        <dbReference type="ARBA" id="ARBA00022833"/>
    </source>
</evidence>
<feature type="compositionally biased region" description="Low complexity" evidence="11">
    <location>
        <begin position="269"/>
        <end position="291"/>
    </location>
</feature>
<feature type="region of interest" description="Disordered" evidence="11">
    <location>
        <begin position="361"/>
        <end position="405"/>
    </location>
</feature>
<keyword evidence="6 9" id="KW-0863">Zinc-finger</keyword>
<dbReference type="UniPathway" id="UPA00143"/>
<evidence type="ECO:0000259" key="13">
    <source>
        <dbReference type="PROSITE" id="PS51081"/>
    </source>
</evidence>
<keyword evidence="7 10" id="KW-0833">Ubl conjugation pathway</keyword>
<dbReference type="GO" id="GO:0016567">
    <property type="term" value="P:protein ubiquitination"/>
    <property type="evidence" value="ECO:0007669"/>
    <property type="project" value="UniProtKB-UniPathway"/>
</dbReference>
<feature type="domain" description="RING-type" evidence="12">
    <location>
        <begin position="484"/>
        <end position="519"/>
    </location>
</feature>
<dbReference type="EC" id="2.3.2.27" evidence="10"/>
<keyword evidence="4" id="KW-0808">Transferase</keyword>
<evidence type="ECO:0000256" key="3">
    <source>
        <dbReference type="ARBA" id="ARBA00009119"/>
    </source>
</evidence>
<dbReference type="InterPro" id="IPR049548">
    <property type="entry name" value="Sina-like_RING"/>
</dbReference>
<feature type="domain" description="SIAH-type" evidence="13">
    <location>
        <begin position="536"/>
        <end position="592"/>
    </location>
</feature>
<keyword evidence="8 10" id="KW-0862">Zinc</keyword>
<evidence type="ECO:0000256" key="10">
    <source>
        <dbReference type="RuleBase" id="RU201113"/>
    </source>
</evidence>
<dbReference type="PROSITE" id="PS51081">
    <property type="entry name" value="ZF_SIAH"/>
    <property type="match status" value="1"/>
</dbReference>
<comment type="similarity">
    <text evidence="3 10">Belongs to the SINA (Seven in absentia) family.</text>
</comment>
<evidence type="ECO:0000259" key="12">
    <source>
        <dbReference type="PROSITE" id="PS50089"/>
    </source>
</evidence>